<feature type="domain" description="Competence protein CoiA-like N-terminal" evidence="2">
    <location>
        <begin position="16"/>
        <end position="55"/>
    </location>
</feature>
<dbReference type="Pfam" id="PF25164">
    <property type="entry name" value="CoiA_N"/>
    <property type="match status" value="1"/>
</dbReference>
<evidence type="ECO:0000313" key="3">
    <source>
        <dbReference type="EMBL" id="WYJ79211.1"/>
    </source>
</evidence>
<dbReference type="Proteomes" id="UP000664360">
    <property type="component" value="Chromosome"/>
</dbReference>
<reference evidence="3 4" key="1">
    <citation type="submission" date="2024-03" db="EMBL/GenBank/DDBJ databases">
        <title>The Genome Sequence of Enterococcus sp. DIV1094.</title>
        <authorList>
            <consortium name="The Broad Institute Genomics Platform"/>
            <consortium name="The Broad Institute Microbial Omics Core"/>
            <consortium name="The Broad Institute Genomic Center for Infectious Diseases"/>
            <person name="Earl A."/>
            <person name="Manson A."/>
            <person name="Gilmore M."/>
            <person name="Schwartman J."/>
            <person name="Shea T."/>
            <person name="Abouelleil A."/>
            <person name="Cao P."/>
            <person name="Chapman S."/>
            <person name="Cusick C."/>
            <person name="Young S."/>
            <person name="Neafsey D."/>
            <person name="Nusbaum C."/>
            <person name="Birren B."/>
        </authorList>
    </citation>
    <scope>NUCLEOTIDE SEQUENCE [LARGE SCALE GENOMIC DNA]</scope>
    <source>
        <strain evidence="3 4">DIV1094</strain>
    </source>
</reference>
<proteinExistence type="predicted"/>
<evidence type="ECO:0000313" key="4">
    <source>
        <dbReference type="Proteomes" id="UP000664360"/>
    </source>
</evidence>
<feature type="domain" description="Competence protein CoiA nuclease-like" evidence="1">
    <location>
        <begin position="59"/>
        <end position="179"/>
    </location>
</feature>
<protein>
    <submittedName>
        <fullName evidence="3">Competence protein CoiA</fullName>
    </submittedName>
</protein>
<dbReference type="RefSeq" id="WP_206854928.1">
    <property type="nucleotide sequence ID" value="NZ_CP147250.1"/>
</dbReference>
<dbReference type="EMBL" id="CP147250">
    <property type="protein sequence ID" value="WYJ79211.1"/>
    <property type="molecule type" value="Genomic_DNA"/>
</dbReference>
<organism evidence="3 4">
    <name type="scientific">Candidatus Enterococcus mangumiae</name>
    <dbReference type="NCBI Taxonomy" id="2230878"/>
    <lineage>
        <taxon>Bacteria</taxon>
        <taxon>Bacillati</taxon>
        <taxon>Bacillota</taxon>
        <taxon>Bacilli</taxon>
        <taxon>Lactobacillales</taxon>
        <taxon>Enterococcaceae</taxon>
        <taxon>Enterococcus</taxon>
    </lineage>
</organism>
<dbReference type="InterPro" id="IPR010330">
    <property type="entry name" value="CoiA_nuc"/>
</dbReference>
<keyword evidence="4" id="KW-1185">Reference proteome</keyword>
<evidence type="ECO:0000259" key="1">
    <source>
        <dbReference type="Pfam" id="PF06054"/>
    </source>
</evidence>
<evidence type="ECO:0000259" key="2">
    <source>
        <dbReference type="Pfam" id="PF25164"/>
    </source>
</evidence>
<gene>
    <name evidence="3" type="ORF">DOK79_000720</name>
</gene>
<dbReference type="InterPro" id="IPR057253">
    <property type="entry name" value="CoiA-like_N"/>
</dbReference>
<name>A0ABZ2SVN4_9ENTE</name>
<dbReference type="Pfam" id="PF06054">
    <property type="entry name" value="CoiA_nuc"/>
    <property type="match status" value="1"/>
</dbReference>
<dbReference type="InterPro" id="IPR021176">
    <property type="entry name" value="Competence-induced_CoiA"/>
</dbReference>
<sequence>MLLAKDKEGSVFLATEARKERKYYCPSCGNQVFLKRGKKRIAHFSHHDPTNCQVFSEAESEEHLYLKKQCFGWLKKSYPRVEMEGYLSPLAQRADIIAGHHVFEIQCSQLSYTRMIERTTNYQANGYIVWWLLGMKFFKKKDRLIPEKKFCYYDHLRGLHFWQIDWSTQMIYLYSQIITDLSGKIRFERFSWAFFEKDLLTVLERGSESLRKATNAHSVKTKDWLAKQILRKNKRVLAVQEQCYLRKKHLLYLESWIYEESDFFFFFTEQVFFYRLLFSQVISKKTDLTTSYFNTWYQKIKEYKSEWLFPLIEEENIYRLFYEECKRLVEK</sequence>
<dbReference type="PIRSF" id="PIRSF007487">
    <property type="entry name" value="Competence-induced_CoiA_bac"/>
    <property type="match status" value="1"/>
</dbReference>
<accession>A0ABZ2SVN4</accession>